<evidence type="ECO:0000313" key="3">
    <source>
        <dbReference type="EMBL" id="MEB3100653.1"/>
    </source>
</evidence>
<dbReference type="GO" id="GO:0032259">
    <property type="term" value="P:methylation"/>
    <property type="evidence" value="ECO:0007669"/>
    <property type="project" value="UniProtKB-KW"/>
</dbReference>
<dbReference type="EC" id="2.1.1.-" evidence="3"/>
<comment type="caution">
    <text evidence="3">The sequence shown here is derived from an EMBL/GenBank/DDBJ whole genome shotgun (WGS) entry which is preliminary data.</text>
</comment>
<evidence type="ECO:0000313" key="4">
    <source>
        <dbReference type="Proteomes" id="UP001310386"/>
    </source>
</evidence>
<dbReference type="InterPro" id="IPR038375">
    <property type="entry name" value="NDUFAF7_sf"/>
</dbReference>
<dbReference type="Proteomes" id="UP001310386">
    <property type="component" value="Unassembled WGS sequence"/>
</dbReference>
<dbReference type="InterPro" id="IPR029063">
    <property type="entry name" value="SAM-dependent_MTases_sf"/>
</dbReference>
<dbReference type="GO" id="GO:0008168">
    <property type="term" value="F:methyltransferase activity"/>
    <property type="evidence" value="ECO:0007669"/>
    <property type="project" value="UniProtKB-KW"/>
</dbReference>
<protein>
    <submittedName>
        <fullName evidence="3">SAM-dependent methyltransferase</fullName>
        <ecNumber evidence="3">2.1.1.-</ecNumber>
    </submittedName>
</protein>
<accession>A0ABU5ZEK7</accession>
<dbReference type="RefSeq" id="WP_371752767.1">
    <property type="nucleotide sequence ID" value="NZ_JAYJLD010000003.1"/>
</dbReference>
<evidence type="ECO:0000256" key="1">
    <source>
        <dbReference type="ARBA" id="ARBA00022603"/>
    </source>
</evidence>
<dbReference type="InterPro" id="IPR003788">
    <property type="entry name" value="NDUFAF7"/>
</dbReference>
<reference evidence="3" key="1">
    <citation type="submission" date="2023-12" db="EMBL/GenBank/DDBJ databases">
        <title>Fervidustalea candida gen. nov., sp. nov., a novel member of the family Paenibacillaceae isolated from a geothermal area.</title>
        <authorList>
            <person name="Li W.-J."/>
            <person name="Jiao J.-Y."/>
            <person name="Chen Y."/>
        </authorList>
    </citation>
    <scope>NUCLEOTIDE SEQUENCE</scope>
    <source>
        <strain evidence="3">SYSU GA230002</strain>
    </source>
</reference>
<dbReference type="SUPFAM" id="SSF53335">
    <property type="entry name" value="S-adenosyl-L-methionine-dependent methyltransferases"/>
    <property type="match status" value="1"/>
</dbReference>
<organism evidence="3 4">
    <name type="scientific">Ferviditalea candida</name>
    <dbReference type="NCBI Taxonomy" id="3108399"/>
    <lineage>
        <taxon>Bacteria</taxon>
        <taxon>Bacillati</taxon>
        <taxon>Bacillota</taxon>
        <taxon>Bacilli</taxon>
        <taxon>Bacillales</taxon>
        <taxon>Paenibacillaceae</taxon>
        <taxon>Ferviditalea</taxon>
    </lineage>
</organism>
<dbReference type="Pfam" id="PF02636">
    <property type="entry name" value="Methyltransf_28"/>
    <property type="match status" value="1"/>
</dbReference>
<keyword evidence="4" id="KW-1185">Reference proteome</keyword>
<dbReference type="Gene3D" id="3.40.50.12710">
    <property type="match status" value="1"/>
</dbReference>
<dbReference type="PANTHER" id="PTHR12049:SF7">
    <property type="entry name" value="PROTEIN ARGININE METHYLTRANSFERASE NDUFAF7, MITOCHONDRIAL"/>
    <property type="match status" value="1"/>
</dbReference>
<keyword evidence="2 3" id="KW-0808">Transferase</keyword>
<evidence type="ECO:0000256" key="2">
    <source>
        <dbReference type="ARBA" id="ARBA00022679"/>
    </source>
</evidence>
<gene>
    <name evidence="3" type="ORF">VF724_03155</name>
</gene>
<dbReference type="PANTHER" id="PTHR12049">
    <property type="entry name" value="PROTEIN ARGININE METHYLTRANSFERASE NDUFAF7, MITOCHONDRIAL"/>
    <property type="match status" value="1"/>
</dbReference>
<sequence length="379" mass="43517">MESANASGVPQLVQYIREQILRSPERLISFRDFMNLCLYQPEYGYYQNERSKIGKDGDFYTSSNIGGIMGELLAGYFVRTAREQWSADRLSIVEWGAGTGRLAGQIIREIQTDNPDFYEKMNYSIIESSPFHRRRLEDELAEVSDKVTFLGAEEWLQGGPYQETIVFSNELMDAFPVHRICLQEGRLYEIHVRWDERQETFAQALVELENSSVLKHLEEQGIRLSEGQAAEINLEAPQWIRKIGHAMRSGVLITIDYGDVQEEIFAPHRMNGTLLCYRKHQANDRPYAHVGEQDMTAHVNFTALIHAGLEAGLDAWSLRTQKQFLLDSGILEKLEDHRIADPFHPVVRKNRAIRQLLLSDGMSELFKVLVQKKGLSLNR</sequence>
<proteinExistence type="predicted"/>
<keyword evidence="1 3" id="KW-0489">Methyltransferase</keyword>
<dbReference type="EMBL" id="JAYJLD010000003">
    <property type="protein sequence ID" value="MEB3100653.1"/>
    <property type="molecule type" value="Genomic_DNA"/>
</dbReference>
<name>A0ABU5ZEK7_9BACL</name>